<proteinExistence type="predicted"/>
<evidence type="ECO:0000313" key="2">
    <source>
        <dbReference type="EMBL" id="ATQ56359.1"/>
    </source>
</evidence>
<dbReference type="GeneID" id="78898273"/>
<accession>A0A2D2C1U1</accession>
<organism evidence="2 3">
    <name type="scientific">Paracoccus yeei</name>
    <dbReference type="NCBI Taxonomy" id="147645"/>
    <lineage>
        <taxon>Bacteria</taxon>
        <taxon>Pseudomonadati</taxon>
        <taxon>Pseudomonadota</taxon>
        <taxon>Alphaproteobacteria</taxon>
        <taxon>Rhodobacterales</taxon>
        <taxon>Paracoccaceae</taxon>
        <taxon>Paracoccus</taxon>
    </lineage>
</organism>
<dbReference type="AlphaFoldDB" id="A0A2D2C1U1"/>
<evidence type="ECO:0000313" key="3">
    <source>
        <dbReference type="Proteomes" id="UP000229314"/>
    </source>
</evidence>
<evidence type="ECO:0008006" key="4">
    <source>
        <dbReference type="Google" id="ProtNLM"/>
    </source>
</evidence>
<reference evidence="2 3" key="1">
    <citation type="submission" date="2017-10" db="EMBL/GenBank/DDBJ databases">
        <title>Complete genome sequence of Paracoccus yeei TT13 isolated from human skin.</title>
        <authorList>
            <person name="Lee K."/>
            <person name="Lim J.Y."/>
            <person name="Hwang I."/>
        </authorList>
    </citation>
    <scope>NUCLEOTIDE SEQUENCE [LARGE SCALE GENOMIC DNA]</scope>
    <source>
        <strain evidence="2 3">TT13</strain>
    </source>
</reference>
<dbReference type="EMBL" id="CP024422">
    <property type="protein sequence ID" value="ATQ56359.1"/>
    <property type="molecule type" value="Genomic_DNA"/>
</dbReference>
<dbReference type="RefSeq" id="WP_099649171.1">
    <property type="nucleotide sequence ID" value="NZ_CAJGAB010000085.1"/>
</dbReference>
<sequence length="342" mass="38492">MAVANYLTRLTAISLTVALALFCSVQSSHAAENEELLQERFAFWSHQAFYCKVDNITFPSRPTGTASQPCDDGDMTLFNGLLCFAGDERGCTGVREAQDPKTGEWFRSPRIRLRGNDRGGASFSPDMALGVQLYLLKTKDVKRAETWANWLHDLTPCSVENPFDTDQCWLWGLPRFCAPEDGCTMRPGDAAALSHTFDYMHAKHGMAPLPHGRLRGYLATFDSIGQFMTEMNSIFNKPGFSQHLVAVEVLIMKAIYGDKDDLTGIAKRLANKSENQGNAFFSYLAKRDRAQVISEVLARCPSPEKLPVPPLKQWQWERDNEDKAWEHSSYWDCIFMARLLGT</sequence>
<gene>
    <name evidence="2" type="ORF">PYTT13_11400</name>
</gene>
<name>A0A2D2C1U1_9RHOB</name>
<evidence type="ECO:0000256" key="1">
    <source>
        <dbReference type="SAM" id="SignalP"/>
    </source>
</evidence>
<keyword evidence="1" id="KW-0732">Signal</keyword>
<feature type="chain" id="PRO_5013568414" description="Cellulase" evidence="1">
    <location>
        <begin position="31"/>
        <end position="342"/>
    </location>
</feature>
<dbReference type="Proteomes" id="UP000229314">
    <property type="component" value="Chromosome"/>
</dbReference>
<feature type="signal peptide" evidence="1">
    <location>
        <begin position="1"/>
        <end position="30"/>
    </location>
</feature>
<protein>
    <recommendedName>
        <fullName evidence="4">Cellulase</fullName>
    </recommendedName>
</protein>